<comment type="caution">
    <text evidence="2">The sequence shown here is derived from an EMBL/GenBank/DDBJ whole genome shotgun (WGS) entry which is preliminary data.</text>
</comment>
<dbReference type="Pfam" id="PF19054">
    <property type="entry name" value="DUF5753"/>
    <property type="match status" value="1"/>
</dbReference>
<proteinExistence type="predicted"/>
<dbReference type="RefSeq" id="WP_307248462.1">
    <property type="nucleotide sequence ID" value="NZ_JAUSQZ010000001.1"/>
</dbReference>
<gene>
    <name evidence="2" type="ORF">J2S57_005601</name>
</gene>
<keyword evidence="3" id="KW-1185">Reference proteome</keyword>
<evidence type="ECO:0000313" key="2">
    <source>
        <dbReference type="EMBL" id="MDP9829852.1"/>
    </source>
</evidence>
<accession>A0ABT9PAX6</accession>
<dbReference type="Pfam" id="PF13560">
    <property type="entry name" value="HTH_31"/>
    <property type="match status" value="1"/>
</dbReference>
<evidence type="ECO:0000313" key="3">
    <source>
        <dbReference type="Proteomes" id="UP001235712"/>
    </source>
</evidence>
<name>A0ABT9PAX6_9ACTN</name>
<dbReference type="EMBL" id="JAUSQZ010000001">
    <property type="protein sequence ID" value="MDP9829852.1"/>
    <property type="molecule type" value="Genomic_DNA"/>
</dbReference>
<organism evidence="2 3">
    <name type="scientific">Kineosporia succinea</name>
    <dbReference type="NCBI Taxonomy" id="84632"/>
    <lineage>
        <taxon>Bacteria</taxon>
        <taxon>Bacillati</taxon>
        <taxon>Actinomycetota</taxon>
        <taxon>Actinomycetes</taxon>
        <taxon>Kineosporiales</taxon>
        <taxon>Kineosporiaceae</taxon>
        <taxon>Kineosporia</taxon>
    </lineage>
</organism>
<evidence type="ECO:0000259" key="1">
    <source>
        <dbReference type="Pfam" id="PF19054"/>
    </source>
</evidence>
<dbReference type="Proteomes" id="UP001235712">
    <property type="component" value="Unassembled WGS sequence"/>
</dbReference>
<sequence>MSGGGAGQWSVGLELSKELREARERAGKTLGDVSAAKLGSRQKLWRIEHGVGPWKPADVGALCDLYAVARSHRQLLVDMAHASNDTTFTERYQHVPRFGLYLAMERRATALTTMTGSLVHGLLQTEGYHRGVMADARLFESQIEQQQLRMRQERQQAFWERVDVSLKVIMSEAALHAVVGSREVMAEQVGRLRALAGQEGVSIRYVPLSCPPGLVAQGPFTLLTTDQGESVYVEHLDGGRILSEAGTVGRFRHAAGLAEEQSVDMREWQ</sequence>
<reference evidence="2 3" key="1">
    <citation type="submission" date="2023-07" db="EMBL/GenBank/DDBJ databases">
        <title>Sequencing the genomes of 1000 actinobacteria strains.</title>
        <authorList>
            <person name="Klenk H.-P."/>
        </authorList>
    </citation>
    <scope>NUCLEOTIDE SEQUENCE [LARGE SCALE GENOMIC DNA]</scope>
    <source>
        <strain evidence="2 3">DSM 44388</strain>
    </source>
</reference>
<protein>
    <recommendedName>
        <fullName evidence="1">DUF5753 domain-containing protein</fullName>
    </recommendedName>
</protein>
<dbReference type="CDD" id="cd00093">
    <property type="entry name" value="HTH_XRE"/>
    <property type="match status" value="1"/>
</dbReference>
<dbReference type="InterPro" id="IPR001387">
    <property type="entry name" value="Cro/C1-type_HTH"/>
</dbReference>
<feature type="domain" description="DUF5753" evidence="1">
    <location>
        <begin position="100"/>
        <end position="264"/>
    </location>
</feature>
<dbReference type="InterPro" id="IPR043917">
    <property type="entry name" value="DUF5753"/>
</dbReference>